<evidence type="ECO:0000259" key="13">
    <source>
        <dbReference type="PROSITE" id="PS50054"/>
    </source>
</evidence>
<evidence type="ECO:0000256" key="10">
    <source>
        <dbReference type="ARBA" id="ARBA00051722"/>
    </source>
</evidence>
<dbReference type="InterPro" id="IPR016130">
    <property type="entry name" value="Tyr_Pase_AS"/>
</dbReference>
<evidence type="ECO:0000256" key="8">
    <source>
        <dbReference type="ARBA" id="ARBA00047761"/>
    </source>
</evidence>
<dbReference type="Proteomes" id="UP000027135">
    <property type="component" value="Unassembled WGS sequence"/>
</dbReference>
<keyword evidence="7" id="KW-0539">Nucleus</keyword>
<dbReference type="InParanoid" id="A0A067QYE1"/>
<organism evidence="15 16">
    <name type="scientific">Zootermopsis nevadensis</name>
    <name type="common">Dampwood termite</name>
    <dbReference type="NCBI Taxonomy" id="136037"/>
    <lineage>
        <taxon>Eukaryota</taxon>
        <taxon>Metazoa</taxon>
        <taxon>Ecdysozoa</taxon>
        <taxon>Arthropoda</taxon>
        <taxon>Hexapoda</taxon>
        <taxon>Insecta</taxon>
        <taxon>Pterygota</taxon>
        <taxon>Neoptera</taxon>
        <taxon>Polyneoptera</taxon>
        <taxon>Dictyoptera</taxon>
        <taxon>Blattodea</taxon>
        <taxon>Blattoidea</taxon>
        <taxon>Termitoidae</taxon>
        <taxon>Termopsidae</taxon>
        <taxon>Zootermopsis</taxon>
    </lineage>
</organism>
<dbReference type="OrthoDB" id="2017893at2759"/>
<evidence type="ECO:0000256" key="6">
    <source>
        <dbReference type="ARBA" id="ARBA00022912"/>
    </source>
</evidence>
<evidence type="ECO:0000256" key="11">
    <source>
        <dbReference type="PIRSR" id="PIRSR000941-50"/>
    </source>
</evidence>
<keyword evidence="4" id="KW-0963">Cytoplasm</keyword>
<dbReference type="GO" id="GO:0005737">
    <property type="term" value="C:cytoplasm"/>
    <property type="evidence" value="ECO:0007669"/>
    <property type="project" value="UniProtKB-SubCell"/>
</dbReference>
<proteinExistence type="inferred from homology"/>
<dbReference type="EMBL" id="KK853197">
    <property type="protein sequence ID" value="KDR09954.1"/>
    <property type="molecule type" value="Genomic_DNA"/>
</dbReference>
<keyword evidence="6" id="KW-0904">Protein phosphatase</keyword>
<dbReference type="PANTHER" id="PTHR45848:SF4">
    <property type="entry name" value="DUAL SPECIFICITY PROTEIN PHOSPHATASE 12"/>
    <property type="match status" value="1"/>
</dbReference>
<evidence type="ECO:0000256" key="9">
    <source>
        <dbReference type="ARBA" id="ARBA00048336"/>
    </source>
</evidence>
<dbReference type="CDD" id="cd14498">
    <property type="entry name" value="DSP"/>
    <property type="match status" value="1"/>
</dbReference>
<dbReference type="InterPro" id="IPR020422">
    <property type="entry name" value="TYR_PHOSPHATASE_DUAL_dom"/>
</dbReference>
<comment type="catalytic activity">
    <reaction evidence="9">
        <text>O-phospho-L-threonyl-[protein] + H2O = L-threonyl-[protein] + phosphate</text>
        <dbReference type="Rhea" id="RHEA:47004"/>
        <dbReference type="Rhea" id="RHEA-COMP:11060"/>
        <dbReference type="Rhea" id="RHEA-COMP:11605"/>
        <dbReference type="ChEBI" id="CHEBI:15377"/>
        <dbReference type="ChEBI" id="CHEBI:30013"/>
        <dbReference type="ChEBI" id="CHEBI:43474"/>
        <dbReference type="ChEBI" id="CHEBI:61977"/>
        <dbReference type="EC" id="3.1.3.16"/>
    </reaction>
</comment>
<dbReference type="PROSITE" id="PS50056">
    <property type="entry name" value="TYR_PHOSPHATASE_2"/>
    <property type="match status" value="1"/>
</dbReference>
<comment type="catalytic activity">
    <reaction evidence="10">
        <text>O-phospho-L-tyrosyl-[protein] + H2O = L-tyrosyl-[protein] + phosphate</text>
        <dbReference type="Rhea" id="RHEA:10684"/>
        <dbReference type="Rhea" id="RHEA-COMP:10136"/>
        <dbReference type="Rhea" id="RHEA-COMP:20101"/>
        <dbReference type="ChEBI" id="CHEBI:15377"/>
        <dbReference type="ChEBI" id="CHEBI:43474"/>
        <dbReference type="ChEBI" id="CHEBI:46858"/>
        <dbReference type="ChEBI" id="CHEBI:61978"/>
        <dbReference type="EC" id="3.1.3.48"/>
    </reaction>
</comment>
<dbReference type="FunCoup" id="A0A067QYE1">
    <property type="interactions" value="1915"/>
</dbReference>
<comment type="similarity">
    <text evidence="3">Belongs to the protein-tyrosine phosphatase family. Non-receptor class dual specificity subfamily.</text>
</comment>
<dbReference type="AlphaFoldDB" id="A0A067QYE1"/>
<dbReference type="GO" id="GO:0004725">
    <property type="term" value="F:protein tyrosine phosphatase activity"/>
    <property type="evidence" value="ECO:0007669"/>
    <property type="project" value="UniProtKB-EC"/>
</dbReference>
<dbReference type="InterPro" id="IPR000387">
    <property type="entry name" value="Tyr_Pase_dom"/>
</dbReference>
<evidence type="ECO:0000256" key="7">
    <source>
        <dbReference type="ARBA" id="ARBA00023242"/>
    </source>
</evidence>
<dbReference type="PROSITE" id="PS50054">
    <property type="entry name" value="TYR_PHOSPHATASE_DUAL"/>
    <property type="match status" value="1"/>
</dbReference>
<gene>
    <name evidence="15" type="ORF">L798_15788</name>
</gene>
<dbReference type="InterPro" id="IPR016278">
    <property type="entry name" value="DUSP12"/>
</dbReference>
<keyword evidence="5" id="KW-0378">Hydrolase</keyword>
<comment type="catalytic activity">
    <reaction evidence="8">
        <text>O-phospho-L-seryl-[protein] + H2O = L-seryl-[protein] + phosphate</text>
        <dbReference type="Rhea" id="RHEA:20629"/>
        <dbReference type="Rhea" id="RHEA-COMP:9863"/>
        <dbReference type="Rhea" id="RHEA-COMP:11604"/>
        <dbReference type="ChEBI" id="CHEBI:15377"/>
        <dbReference type="ChEBI" id="CHEBI:29999"/>
        <dbReference type="ChEBI" id="CHEBI:43474"/>
        <dbReference type="ChEBI" id="CHEBI:83421"/>
        <dbReference type="EC" id="3.1.3.16"/>
    </reaction>
</comment>
<dbReference type="GO" id="GO:0008138">
    <property type="term" value="F:protein tyrosine/serine/threonine phosphatase activity"/>
    <property type="evidence" value="ECO:0007669"/>
    <property type="project" value="InterPro"/>
</dbReference>
<dbReference type="GO" id="GO:0005634">
    <property type="term" value="C:nucleus"/>
    <property type="evidence" value="ECO:0007669"/>
    <property type="project" value="UniProtKB-SubCell"/>
</dbReference>
<dbReference type="PANTHER" id="PTHR45848">
    <property type="entry name" value="DUAL SPECIFICITY PROTEIN PHOSPHATASE 12 FAMILY MEMBER"/>
    <property type="match status" value="1"/>
</dbReference>
<evidence type="ECO:0000256" key="12">
    <source>
        <dbReference type="SAM" id="MobiDB-lite"/>
    </source>
</evidence>
<dbReference type="FunFam" id="3.90.190.10:FF:000056">
    <property type="entry name" value="Dual specificity phosphatase 12"/>
    <property type="match status" value="1"/>
</dbReference>
<dbReference type="Gene3D" id="3.90.190.10">
    <property type="entry name" value="Protein tyrosine phosphatase superfamily"/>
    <property type="match status" value="1"/>
</dbReference>
<dbReference type="GO" id="GO:0004722">
    <property type="term" value="F:protein serine/threonine phosphatase activity"/>
    <property type="evidence" value="ECO:0007669"/>
    <property type="project" value="UniProtKB-EC"/>
</dbReference>
<evidence type="ECO:0000256" key="2">
    <source>
        <dbReference type="ARBA" id="ARBA00004496"/>
    </source>
</evidence>
<dbReference type="SMART" id="SM00195">
    <property type="entry name" value="DSPc"/>
    <property type="match status" value="1"/>
</dbReference>
<evidence type="ECO:0000256" key="1">
    <source>
        <dbReference type="ARBA" id="ARBA00004123"/>
    </source>
</evidence>
<feature type="compositionally biased region" description="Basic and acidic residues" evidence="12">
    <location>
        <begin position="13"/>
        <end position="22"/>
    </location>
</feature>
<feature type="active site" description="Phosphocysteine intermediate" evidence="11">
    <location>
        <position position="118"/>
    </location>
</feature>
<feature type="domain" description="Tyrosine-protein phosphatase" evidence="13">
    <location>
        <begin position="28"/>
        <end position="174"/>
    </location>
</feature>
<evidence type="ECO:0000313" key="16">
    <source>
        <dbReference type="Proteomes" id="UP000027135"/>
    </source>
</evidence>
<comment type="subcellular location">
    <subcellularLocation>
        <location evidence="2">Cytoplasm</location>
    </subcellularLocation>
    <subcellularLocation>
        <location evidence="1">Nucleus</location>
    </subcellularLocation>
</comment>
<keyword evidence="16" id="KW-1185">Reference proteome</keyword>
<dbReference type="PROSITE" id="PS00383">
    <property type="entry name" value="TYR_PHOSPHATASE_1"/>
    <property type="match status" value="1"/>
</dbReference>
<dbReference type="eggNOG" id="KOG1716">
    <property type="taxonomic scope" value="Eukaryota"/>
</dbReference>
<accession>A0A067QYE1</accession>
<dbReference type="SUPFAM" id="SSF52799">
    <property type="entry name" value="(Phosphotyrosine protein) phosphatases II"/>
    <property type="match status" value="1"/>
</dbReference>
<dbReference type="InterPro" id="IPR029021">
    <property type="entry name" value="Prot-tyrosine_phosphatase-like"/>
</dbReference>
<feature type="domain" description="Tyrosine specific protein phosphatases" evidence="14">
    <location>
        <begin position="92"/>
        <end position="152"/>
    </location>
</feature>
<feature type="region of interest" description="Disordered" evidence="12">
    <location>
        <begin position="1"/>
        <end position="22"/>
    </location>
</feature>
<evidence type="ECO:0000259" key="14">
    <source>
        <dbReference type="PROSITE" id="PS50056"/>
    </source>
</evidence>
<dbReference type="STRING" id="136037.A0A067QYE1"/>
<dbReference type="InterPro" id="IPR000340">
    <property type="entry name" value="Dual-sp_phosphatase_cat-dom"/>
</dbReference>
<dbReference type="OMA" id="FAWQGMQ"/>
<sequence>MSSRGASKKINSRQKESEVLEREDFDAGPTNLDCIEPGVWLGNLTAATNVEELQLHHINHILTVDSCPLPRKITMLPGVKVKFLQVTDSPREDLLTHFEDTYEFIKAGQEQGVVLVHCYYGVSRSAAVIIAYIMKKYELSFEDAVERVKSKRRYVGPNPGFVSQLCLYETMKWRMDKTNIQFRMYRLQIAADQVKQARILPQSCMDVVKSDPSLITVKPDPLVYRCRKCRRIVASASNLLPHIPKEKPVWTDKKWSTQGKDTMTLCSETYFVEPLAWMPSITQSLQGKIHCPKCKSKLGSFSWIMGCQCPCGSKISPAFYMVPSKVEWSNMVQNVQVTV</sequence>
<protein>
    <submittedName>
        <fullName evidence="15">Dual specificity protein phosphatase 12</fullName>
    </submittedName>
</protein>
<reference evidence="15 16" key="1">
    <citation type="journal article" date="2014" name="Nat. Commun.">
        <title>Molecular traces of alternative social organization in a termite genome.</title>
        <authorList>
            <person name="Terrapon N."/>
            <person name="Li C."/>
            <person name="Robertson H.M."/>
            <person name="Ji L."/>
            <person name="Meng X."/>
            <person name="Booth W."/>
            <person name="Chen Z."/>
            <person name="Childers C.P."/>
            <person name="Glastad K.M."/>
            <person name="Gokhale K."/>
            <person name="Gowin J."/>
            <person name="Gronenberg W."/>
            <person name="Hermansen R.A."/>
            <person name="Hu H."/>
            <person name="Hunt B.G."/>
            <person name="Huylmans A.K."/>
            <person name="Khalil S.M."/>
            <person name="Mitchell R.D."/>
            <person name="Munoz-Torres M.C."/>
            <person name="Mustard J.A."/>
            <person name="Pan H."/>
            <person name="Reese J.T."/>
            <person name="Scharf M.E."/>
            <person name="Sun F."/>
            <person name="Vogel H."/>
            <person name="Xiao J."/>
            <person name="Yang W."/>
            <person name="Yang Z."/>
            <person name="Yang Z."/>
            <person name="Zhou J."/>
            <person name="Zhu J."/>
            <person name="Brent C.S."/>
            <person name="Elsik C.G."/>
            <person name="Goodisman M.A."/>
            <person name="Liberles D.A."/>
            <person name="Roe R.M."/>
            <person name="Vargo E.L."/>
            <person name="Vilcinskas A."/>
            <person name="Wang J."/>
            <person name="Bornberg-Bauer E."/>
            <person name="Korb J."/>
            <person name="Zhang G."/>
            <person name="Liebig J."/>
        </authorList>
    </citation>
    <scope>NUCLEOTIDE SEQUENCE [LARGE SCALE GENOMIC DNA]</scope>
    <source>
        <tissue evidence="15">Whole organism</tissue>
    </source>
</reference>
<evidence type="ECO:0000256" key="4">
    <source>
        <dbReference type="ARBA" id="ARBA00022490"/>
    </source>
</evidence>
<dbReference type="PIRSF" id="PIRSF000941">
    <property type="entry name" value="DUSP12"/>
    <property type="match status" value="1"/>
</dbReference>
<evidence type="ECO:0000256" key="5">
    <source>
        <dbReference type="ARBA" id="ARBA00022801"/>
    </source>
</evidence>
<name>A0A067QYE1_ZOONE</name>
<dbReference type="Pfam" id="PF00782">
    <property type="entry name" value="DSPc"/>
    <property type="match status" value="1"/>
</dbReference>
<feature type="compositionally biased region" description="Basic residues" evidence="12">
    <location>
        <begin position="1"/>
        <end position="12"/>
    </location>
</feature>
<evidence type="ECO:0000256" key="3">
    <source>
        <dbReference type="ARBA" id="ARBA00008601"/>
    </source>
</evidence>
<evidence type="ECO:0000313" key="15">
    <source>
        <dbReference type="EMBL" id="KDR09954.1"/>
    </source>
</evidence>